<name>I7J3R2_9LACO</name>
<reference evidence="2 4" key="2">
    <citation type="journal article" date="2015" name="Genome Announc.">
        <title>Expanding the biotechnology potential of lactobacilli through comparative genomics of 213 strains and associated genera.</title>
        <authorList>
            <person name="Sun Z."/>
            <person name="Harris H.M."/>
            <person name="McCann A."/>
            <person name="Guo C."/>
            <person name="Argimon S."/>
            <person name="Zhang W."/>
            <person name="Yang X."/>
            <person name="Jeffery I.B."/>
            <person name="Cooney J.C."/>
            <person name="Kagawa T.F."/>
            <person name="Liu W."/>
            <person name="Song Y."/>
            <person name="Salvetti E."/>
            <person name="Wrobel A."/>
            <person name="Rasinkangas P."/>
            <person name="Parkhill J."/>
            <person name="Rea M.C."/>
            <person name="O'Sullivan O."/>
            <person name="Ritari J."/>
            <person name="Douillard F.P."/>
            <person name="Paul Ross R."/>
            <person name="Yang R."/>
            <person name="Briner A.E."/>
            <person name="Felis G.E."/>
            <person name="de Vos W.M."/>
            <person name="Barrangou R."/>
            <person name="Klaenhammer T.R."/>
            <person name="Caufield P.W."/>
            <person name="Cui Y."/>
            <person name="Zhang H."/>
            <person name="O'Toole P.W."/>
        </authorList>
    </citation>
    <scope>NUCLEOTIDE SEQUENCE [LARGE SCALE GENOMIC DNA]</scope>
    <source>
        <strain evidence="2 4">DSM 23908</strain>
    </source>
</reference>
<dbReference type="Proteomes" id="UP000009326">
    <property type="component" value="Unassembled WGS sequence"/>
</dbReference>
<dbReference type="STRING" id="1423751.FC38_GL001670"/>
<evidence type="ECO:0000313" key="1">
    <source>
        <dbReference type="EMBL" id="CCI87992.1"/>
    </source>
</evidence>
<accession>I7J3R2</accession>
<evidence type="ECO:0000313" key="4">
    <source>
        <dbReference type="Proteomes" id="UP000051521"/>
    </source>
</evidence>
<dbReference type="PATRIC" id="fig|1423751.3.peg.1729"/>
<dbReference type="EMBL" id="CAKC01000095">
    <property type="protein sequence ID" value="CCI87992.1"/>
    <property type="molecule type" value="Genomic_DNA"/>
</dbReference>
<protein>
    <recommendedName>
        <fullName evidence="5">Rpn family recombination-promoting nuclease/putative transposase</fullName>
    </recommendedName>
</protein>
<keyword evidence="4" id="KW-1185">Reference proteome</keyword>
<dbReference type="Proteomes" id="UP000051521">
    <property type="component" value="Unassembled WGS sequence"/>
</dbReference>
<gene>
    <name evidence="1" type="ORF">BN52_01895</name>
    <name evidence="2" type="ORF">FC38_GL001670</name>
</gene>
<sequence length="225" mass="25761">MQTSPSKYLGHRLRYYQSTIDGAKVLKPGHDYSELPDTFIILLCSFDPSEAFSRVDNRAVHFFKTIDTKDHALELNGGATKVIINSKGDFTGESEELKELAKLMNNEEVSLNEHFIWVQKRIKELNQDRRSDIMDYEMKIMDARISGREDGEKVGEKRGKEIGEKIGKEAERRAGIKRLIIAMMEISTDDRIIFNAAKKQYGEYFSDGELKQFIAEAKNDSLQEA</sequence>
<comment type="caution">
    <text evidence="1">The sequence shown here is derived from an EMBL/GenBank/DDBJ whole genome shotgun (WGS) entry which is preliminary data.</text>
</comment>
<evidence type="ECO:0000313" key="3">
    <source>
        <dbReference type="Proteomes" id="UP000009326"/>
    </source>
</evidence>
<evidence type="ECO:0000313" key="2">
    <source>
        <dbReference type="EMBL" id="KRN13909.1"/>
    </source>
</evidence>
<organism evidence="1 3">
    <name type="scientific">Lactobacillus gigeriorum DSM 23908 = CRBIP 24.85</name>
    <dbReference type="NCBI Taxonomy" id="1423751"/>
    <lineage>
        <taxon>Bacteria</taxon>
        <taxon>Bacillati</taxon>
        <taxon>Bacillota</taxon>
        <taxon>Bacilli</taxon>
        <taxon>Lactobacillales</taxon>
        <taxon>Lactobacillaceae</taxon>
        <taxon>Lactobacillus</taxon>
    </lineage>
</organism>
<evidence type="ECO:0008006" key="5">
    <source>
        <dbReference type="Google" id="ProtNLM"/>
    </source>
</evidence>
<proteinExistence type="predicted"/>
<dbReference type="EMBL" id="AYZO01000007">
    <property type="protein sequence ID" value="KRN13909.1"/>
    <property type="molecule type" value="Genomic_DNA"/>
</dbReference>
<dbReference type="AlphaFoldDB" id="I7J3R2"/>
<reference evidence="1 3" key="1">
    <citation type="submission" date="2012-06" db="EMBL/GenBank/DDBJ databases">
        <title>Draft genome sequence of Lactobacillus gigeriorum CRBIP 24.85T, isolated from chicken crop.</title>
        <authorList>
            <person name="Cousin S."/>
            <person name="Ma L."/>
            <person name="Creno S."/>
            <person name="Clermont D."/>
            <person name="Loux V."/>
            <person name="Bizet C."/>
            <person name="Bouchier C."/>
        </authorList>
    </citation>
    <scope>NUCLEOTIDE SEQUENCE [LARGE SCALE GENOMIC DNA]</scope>
    <source>
        <strain evidence="3">CRBIP 24.85T</strain>
        <strain evidence="1">Type strain: CRBIP 24.85</strain>
    </source>
</reference>